<feature type="compositionally biased region" description="Low complexity" evidence="1">
    <location>
        <begin position="85"/>
        <end position="98"/>
    </location>
</feature>
<protein>
    <submittedName>
        <fullName evidence="2">YtxH domain-containing protein</fullName>
    </submittedName>
</protein>
<name>A0A838XPH7_9ACTN</name>
<feature type="compositionally biased region" description="Gly residues" evidence="1">
    <location>
        <begin position="99"/>
        <end position="117"/>
    </location>
</feature>
<comment type="caution">
    <text evidence="2">The sequence shown here is derived from an EMBL/GenBank/DDBJ whole genome shotgun (WGS) entry which is preliminary data.</text>
</comment>
<feature type="region of interest" description="Disordered" evidence="1">
    <location>
        <begin position="41"/>
        <end position="117"/>
    </location>
</feature>
<dbReference type="Proteomes" id="UP000550354">
    <property type="component" value="Unassembled WGS sequence"/>
</dbReference>
<reference evidence="2 3" key="1">
    <citation type="submission" date="2020-07" db="EMBL/GenBank/DDBJ databases">
        <title>Draft genome and description of Aeromicrobium phoceense strain Marseille-Q0843 isolated from healthy skin swab.</title>
        <authorList>
            <person name="Boxberger M."/>
            <person name="La Scola B."/>
        </authorList>
    </citation>
    <scope>NUCLEOTIDE SEQUENCE [LARGE SCALE GENOMIC DNA]</scope>
    <source>
        <strain evidence="2 3">Marseille-Q0843</strain>
    </source>
</reference>
<keyword evidence="3" id="KW-1185">Reference proteome</keyword>
<evidence type="ECO:0000313" key="2">
    <source>
        <dbReference type="EMBL" id="MBA4608914.1"/>
    </source>
</evidence>
<evidence type="ECO:0000256" key="1">
    <source>
        <dbReference type="SAM" id="MobiDB-lite"/>
    </source>
</evidence>
<evidence type="ECO:0000313" key="3">
    <source>
        <dbReference type="Proteomes" id="UP000550354"/>
    </source>
</evidence>
<dbReference type="AlphaFoldDB" id="A0A838XPH7"/>
<proteinExistence type="predicted"/>
<gene>
    <name evidence="2" type="ORF">H1W00_10550</name>
</gene>
<accession>A0A838XPH7</accession>
<sequence length="117" mass="11154">MAGKLTFLVGAAAGYVLGTRSGRERYDQIVGQAQRLWKDPRVKDATEKVQNVAQEHMPGSSSGSGSSGSGSSGSGSSGGSGSTSGSGSSSGSTSSTSGSAGGSTPGGTGFDSGVGGR</sequence>
<organism evidence="2 3">
    <name type="scientific">Aeromicrobium phoceense</name>
    <dbReference type="NCBI Taxonomy" id="2754045"/>
    <lineage>
        <taxon>Bacteria</taxon>
        <taxon>Bacillati</taxon>
        <taxon>Actinomycetota</taxon>
        <taxon>Actinomycetes</taxon>
        <taxon>Propionibacteriales</taxon>
        <taxon>Nocardioidaceae</taxon>
        <taxon>Aeromicrobium</taxon>
    </lineage>
</organism>
<dbReference type="EMBL" id="JACEOG010000001">
    <property type="protein sequence ID" value="MBA4608914.1"/>
    <property type="molecule type" value="Genomic_DNA"/>
</dbReference>
<dbReference type="RefSeq" id="WP_181755660.1">
    <property type="nucleotide sequence ID" value="NZ_JACEOG010000001.1"/>
</dbReference>
<feature type="compositionally biased region" description="Gly residues" evidence="1">
    <location>
        <begin position="65"/>
        <end position="84"/>
    </location>
</feature>